<dbReference type="PANTHER" id="PTHR11474:SF76">
    <property type="entry name" value="SHKT DOMAIN-CONTAINING PROTEIN"/>
    <property type="match status" value="1"/>
</dbReference>
<feature type="compositionally biased region" description="Low complexity" evidence="4">
    <location>
        <begin position="326"/>
        <end position="340"/>
    </location>
</feature>
<dbReference type="InterPro" id="IPR006311">
    <property type="entry name" value="TAT_signal"/>
</dbReference>
<sequence length="503" mass="55517">MFTLSRRNFLQGAALAPLALAAPRLSRAQTSLVVRHDASSPAGLEMLGVLAAAVAAMKSTQPRHPHSWQWQWYTHFVDGNTTKEDEIIRLWGSPDTNRRSALADEVWNTCQPHGGQNANFFLPWHRMFVYFFEGIVREVSGRPDFALPYWNYTSSDPALRGVLPEAFRLPDDPVFGSLYRPDRNEEANSGQPIHAGQPGDAMDISVPMAKADYMTNGVEQGFCRALDSGVHGNIHVLVGTAQNMGRVSFAARDPLFWVHHANIDRIWASWNKNGGINPRDNWWSRQQFTFANAGTWREVNRGWEFFDTEALGYTYDDFIPPPAPAPSGTGRTSATATGKSRSNAQLVARASPVELGSEPSHTTLRPVAGVAPTQVLGLADGNVAAADGQRTYLILKDLHTWIQPEVLYHVYLTPGNGGQPPGRNAHVGTINFFDAEFHDHGTRKMDEALGENFYSFDVTGILRDIARRGNRNARDALRVTLMPGGRPTTGAKPLVATIELARQ</sequence>
<dbReference type="InterPro" id="IPR002227">
    <property type="entry name" value="Tyrosinase_Cu-bd"/>
</dbReference>
<dbReference type="Proteomes" id="UP001355056">
    <property type="component" value="Unassembled WGS sequence"/>
</dbReference>
<proteinExistence type="predicted"/>
<dbReference type="InterPro" id="IPR050316">
    <property type="entry name" value="Tyrosinase/Hemocyanin"/>
</dbReference>
<dbReference type="InterPro" id="IPR019546">
    <property type="entry name" value="TAT_signal_bac_arc"/>
</dbReference>
<evidence type="ECO:0000256" key="2">
    <source>
        <dbReference type="ARBA" id="ARBA00022729"/>
    </source>
</evidence>
<feature type="chain" id="PRO_5045610621" evidence="5">
    <location>
        <begin position="22"/>
        <end position="503"/>
    </location>
</feature>
<feature type="signal peptide" evidence="5">
    <location>
        <begin position="1"/>
        <end position="21"/>
    </location>
</feature>
<gene>
    <name evidence="7" type="ORF">SNE34_11925</name>
</gene>
<comment type="caution">
    <text evidence="7">The sequence shown here is derived from an EMBL/GenBank/DDBJ whole genome shotgun (WGS) entry which is preliminary data.</text>
</comment>
<dbReference type="RefSeq" id="WP_332617511.1">
    <property type="nucleotide sequence ID" value="NZ_JAXGFP010000006.1"/>
</dbReference>
<dbReference type="SUPFAM" id="SSF48056">
    <property type="entry name" value="Di-copper centre-containing domain"/>
    <property type="match status" value="1"/>
</dbReference>
<evidence type="ECO:0000313" key="8">
    <source>
        <dbReference type="Proteomes" id="UP001355056"/>
    </source>
</evidence>
<dbReference type="PROSITE" id="PS51318">
    <property type="entry name" value="TAT"/>
    <property type="match status" value="1"/>
</dbReference>
<keyword evidence="3" id="KW-0186">Copper</keyword>
<dbReference type="EMBL" id="JAXGFP010000006">
    <property type="protein sequence ID" value="MEG3184719.1"/>
    <property type="molecule type" value="Genomic_DNA"/>
</dbReference>
<feature type="region of interest" description="Disordered" evidence="4">
    <location>
        <begin position="322"/>
        <end position="343"/>
    </location>
</feature>
<dbReference type="PROSITE" id="PS00498">
    <property type="entry name" value="TYROSINASE_2"/>
    <property type="match status" value="1"/>
</dbReference>
<accession>A0ABU7Z0U9</accession>
<reference evidence="7 8" key="1">
    <citation type="journal article" date="2016" name="Int. J. Syst. Evol. Microbiol.">
        <title>Lysobacter erysipheiresistens sp. nov., an antagonist of powdery mildew, isolated from tobacco-cultivated soil.</title>
        <authorList>
            <person name="Xie B."/>
            <person name="Li T."/>
            <person name="Lin X."/>
            <person name="Wang C.J."/>
            <person name="Chen Y.J."/>
            <person name="Liu W.J."/>
            <person name="Zhao Z.W."/>
        </authorList>
    </citation>
    <scope>NUCLEOTIDE SEQUENCE [LARGE SCALE GENOMIC DNA]</scope>
    <source>
        <strain evidence="7 8">RS-LYSO-3</strain>
    </source>
</reference>
<evidence type="ECO:0000256" key="1">
    <source>
        <dbReference type="ARBA" id="ARBA00022723"/>
    </source>
</evidence>
<dbReference type="Pfam" id="PF00264">
    <property type="entry name" value="Tyrosinase"/>
    <property type="match status" value="2"/>
</dbReference>
<evidence type="ECO:0000256" key="5">
    <source>
        <dbReference type="SAM" id="SignalP"/>
    </source>
</evidence>
<evidence type="ECO:0000256" key="4">
    <source>
        <dbReference type="SAM" id="MobiDB-lite"/>
    </source>
</evidence>
<keyword evidence="1" id="KW-0479">Metal-binding</keyword>
<feature type="domain" description="Tyrosinase copper-binding" evidence="6">
    <location>
        <begin position="253"/>
        <end position="264"/>
    </location>
</feature>
<evidence type="ECO:0000256" key="3">
    <source>
        <dbReference type="ARBA" id="ARBA00023008"/>
    </source>
</evidence>
<name>A0ABU7Z0U9_9GAMM</name>
<keyword evidence="8" id="KW-1185">Reference proteome</keyword>
<keyword evidence="2 5" id="KW-0732">Signal</keyword>
<dbReference type="PRINTS" id="PR00092">
    <property type="entry name" value="TYROSINASE"/>
</dbReference>
<protein>
    <submittedName>
        <fullName evidence="7">Tyrosinase family protein</fullName>
    </submittedName>
</protein>
<organism evidence="7 8">
    <name type="scientific">Novilysobacter erysipheiresistens</name>
    <dbReference type="NCBI Taxonomy" id="1749332"/>
    <lineage>
        <taxon>Bacteria</taxon>
        <taxon>Pseudomonadati</taxon>
        <taxon>Pseudomonadota</taxon>
        <taxon>Gammaproteobacteria</taxon>
        <taxon>Lysobacterales</taxon>
        <taxon>Lysobacteraceae</taxon>
        <taxon>Novilysobacter</taxon>
    </lineage>
</organism>
<dbReference type="NCBIfam" id="TIGR01409">
    <property type="entry name" value="TAT_signal_seq"/>
    <property type="match status" value="1"/>
</dbReference>
<evidence type="ECO:0000313" key="7">
    <source>
        <dbReference type="EMBL" id="MEG3184719.1"/>
    </source>
</evidence>
<dbReference type="PANTHER" id="PTHR11474">
    <property type="entry name" value="TYROSINASE FAMILY MEMBER"/>
    <property type="match status" value="1"/>
</dbReference>
<evidence type="ECO:0000259" key="6">
    <source>
        <dbReference type="PROSITE" id="PS00498"/>
    </source>
</evidence>
<dbReference type="Gene3D" id="1.10.1280.10">
    <property type="entry name" value="Di-copper center containing domain from catechol oxidase"/>
    <property type="match status" value="1"/>
</dbReference>
<dbReference type="InterPro" id="IPR008922">
    <property type="entry name" value="Di-copper_centre_dom_sf"/>
</dbReference>